<evidence type="ECO:0000313" key="2">
    <source>
        <dbReference type="EMBL" id="KAL1901431.1"/>
    </source>
</evidence>
<comment type="caution">
    <text evidence="2">The sequence shown here is derived from an EMBL/GenBank/DDBJ whole genome shotgun (WGS) entry which is preliminary data.</text>
</comment>
<feature type="region of interest" description="Disordered" evidence="1">
    <location>
        <begin position="322"/>
        <end position="351"/>
    </location>
</feature>
<dbReference type="EMBL" id="JAWCUI010000007">
    <property type="protein sequence ID" value="KAL1901431.1"/>
    <property type="molecule type" value="Genomic_DNA"/>
</dbReference>
<keyword evidence="3" id="KW-1185">Reference proteome</keyword>
<evidence type="ECO:0000313" key="3">
    <source>
        <dbReference type="Proteomes" id="UP001583186"/>
    </source>
</evidence>
<name>A0ABR3ZL38_9PEZI</name>
<reference evidence="2 3" key="1">
    <citation type="journal article" date="2024" name="IMA Fungus">
        <title>IMA Genome - F19 : A genome assembly and annotation guide to empower mycologists, including annotated draft genome sequences of Ceratocystis pirilliformis, Diaporthe australafricana, Fusarium ophioides, Paecilomyces lecythidis, and Sporothrix stenoceras.</title>
        <authorList>
            <person name="Aylward J."/>
            <person name="Wilson A.M."/>
            <person name="Visagie C.M."/>
            <person name="Spraker J."/>
            <person name="Barnes I."/>
            <person name="Buitendag C."/>
            <person name="Ceriani C."/>
            <person name="Del Mar Angel L."/>
            <person name="du Plessis D."/>
            <person name="Fuchs T."/>
            <person name="Gasser K."/>
            <person name="Kramer D."/>
            <person name="Li W."/>
            <person name="Munsamy K."/>
            <person name="Piso A."/>
            <person name="Price J.L."/>
            <person name="Sonnekus B."/>
            <person name="Thomas C."/>
            <person name="van der Nest A."/>
            <person name="van Dijk A."/>
            <person name="van Heerden A."/>
            <person name="van Vuuren N."/>
            <person name="Yilmaz N."/>
            <person name="Duong T.A."/>
            <person name="van der Merwe N.A."/>
            <person name="Wingfield M.J."/>
            <person name="Wingfield B.D."/>
        </authorList>
    </citation>
    <scope>NUCLEOTIDE SEQUENCE [LARGE SCALE GENOMIC DNA]</scope>
    <source>
        <strain evidence="2 3">CMW 5346</strain>
    </source>
</reference>
<organism evidence="2 3">
    <name type="scientific">Sporothrix stenoceras</name>
    <dbReference type="NCBI Taxonomy" id="5173"/>
    <lineage>
        <taxon>Eukaryota</taxon>
        <taxon>Fungi</taxon>
        <taxon>Dikarya</taxon>
        <taxon>Ascomycota</taxon>
        <taxon>Pezizomycotina</taxon>
        <taxon>Sordariomycetes</taxon>
        <taxon>Sordariomycetidae</taxon>
        <taxon>Ophiostomatales</taxon>
        <taxon>Ophiostomataceae</taxon>
        <taxon>Sporothrix</taxon>
    </lineage>
</organism>
<dbReference type="Proteomes" id="UP001583186">
    <property type="component" value="Unassembled WGS sequence"/>
</dbReference>
<gene>
    <name evidence="2" type="ORF">Sste5346_001836</name>
</gene>
<sequence length="351" mass="40972">MVAPHAHLPLISALTTLYSLLVDLRHAPASKLIKPSAKYDGRHPPHSINAAAARLHGLSDAAVDLAYCIPYLTEDYTYIFMETEAISYLRDSVAGALEKDPKADMSHLVEVDDPLGEGMDGWDYARDPTYQERTDLWEGRDVLLLTQGHVYGTELVYNLEKRTITSWYHFQPEHDDFDAVPAYTMTDTGNPLYVWIRDLLSLRNVALENHILPPPEWPANPELAHPWHMLPAVQRWEWDEMVRDYDAKRDVAKVYVEYGWDARVLDDDAFPQDEESREAEGPIWEQLERARLWATQHFRGDEFEAYRETWLEEMYTRRQLERQESKELFESRTTPGQRNEQQHDDHEHDEL</sequence>
<protein>
    <submittedName>
        <fullName evidence="2">Uncharacterized protein</fullName>
    </submittedName>
</protein>
<feature type="compositionally biased region" description="Basic and acidic residues" evidence="1">
    <location>
        <begin position="340"/>
        <end position="351"/>
    </location>
</feature>
<proteinExistence type="predicted"/>
<evidence type="ECO:0000256" key="1">
    <source>
        <dbReference type="SAM" id="MobiDB-lite"/>
    </source>
</evidence>
<accession>A0ABR3ZL38</accession>